<dbReference type="Proteomes" id="UP000217065">
    <property type="component" value="Unassembled WGS sequence"/>
</dbReference>
<keyword evidence="3" id="KW-0067">ATP-binding</keyword>
<dbReference type="RefSeq" id="WP_094942824.1">
    <property type="nucleotide sequence ID" value="NZ_NOKQ01000204.1"/>
</dbReference>
<proteinExistence type="predicted"/>
<protein>
    <recommendedName>
        <fullName evidence="4">Carboxyltransferase domain-containing protein</fullName>
    </recommendedName>
</protein>
<evidence type="ECO:0000313" key="5">
    <source>
        <dbReference type="EMBL" id="OZS78157.1"/>
    </source>
</evidence>
<dbReference type="EMBL" id="NOKQ01000204">
    <property type="protein sequence ID" value="OZS78157.1"/>
    <property type="molecule type" value="Genomic_DNA"/>
</dbReference>
<dbReference type="SMART" id="SM00797">
    <property type="entry name" value="AHS2"/>
    <property type="match status" value="1"/>
</dbReference>
<dbReference type="InterPro" id="IPR003778">
    <property type="entry name" value="CT_A_B"/>
</dbReference>
<keyword evidence="1" id="KW-0547">Nucleotide-binding</keyword>
<keyword evidence="6" id="KW-1185">Reference proteome</keyword>
<evidence type="ECO:0000256" key="3">
    <source>
        <dbReference type="ARBA" id="ARBA00022840"/>
    </source>
</evidence>
<comment type="caution">
    <text evidence="5">The sequence shown here is derived from an EMBL/GenBank/DDBJ whole genome shotgun (WGS) entry which is preliminary data.</text>
</comment>
<dbReference type="AlphaFoldDB" id="A0A264W528"/>
<organism evidence="5 6">
    <name type="scientific">Tetzosporium hominis</name>
    <dbReference type="NCBI Taxonomy" id="2020506"/>
    <lineage>
        <taxon>Bacteria</taxon>
        <taxon>Bacillati</taxon>
        <taxon>Bacillota</taxon>
        <taxon>Bacilli</taxon>
        <taxon>Bacillales</taxon>
        <taxon>Caryophanaceae</taxon>
        <taxon>Tetzosporium</taxon>
    </lineage>
</organism>
<name>A0A264W528_9BACL</name>
<dbReference type="InterPro" id="IPR029000">
    <property type="entry name" value="Cyclophilin-like_dom_sf"/>
</dbReference>
<evidence type="ECO:0000256" key="1">
    <source>
        <dbReference type="ARBA" id="ARBA00022741"/>
    </source>
</evidence>
<dbReference type="Pfam" id="PF02626">
    <property type="entry name" value="CT_A_B"/>
    <property type="match status" value="1"/>
</dbReference>
<reference evidence="5 6" key="1">
    <citation type="submission" date="2017-07" db="EMBL/GenBank/DDBJ databases">
        <title>Tetzosporium hominis gen.nov. sp.nov.</title>
        <authorList>
            <person name="Tetz G."/>
            <person name="Tetz V."/>
        </authorList>
    </citation>
    <scope>NUCLEOTIDE SEQUENCE [LARGE SCALE GENOMIC DNA]</scope>
    <source>
        <strain evidence="5 6">VT-49</strain>
    </source>
</reference>
<dbReference type="PANTHER" id="PTHR43309:SF5">
    <property type="entry name" value="5-OXOPROLINASE SUBUNIT C"/>
    <property type="match status" value="1"/>
</dbReference>
<dbReference type="OrthoDB" id="9782422at2"/>
<dbReference type="PANTHER" id="PTHR43309">
    <property type="entry name" value="5-OXOPROLINASE SUBUNIT C"/>
    <property type="match status" value="1"/>
</dbReference>
<evidence type="ECO:0000256" key="2">
    <source>
        <dbReference type="ARBA" id="ARBA00022801"/>
    </source>
</evidence>
<dbReference type="GO" id="GO:0016787">
    <property type="term" value="F:hydrolase activity"/>
    <property type="evidence" value="ECO:0007669"/>
    <property type="project" value="UniProtKB-KW"/>
</dbReference>
<dbReference type="InterPro" id="IPR052708">
    <property type="entry name" value="PxpC"/>
</dbReference>
<evidence type="ECO:0000313" key="6">
    <source>
        <dbReference type="Proteomes" id="UP000217065"/>
    </source>
</evidence>
<evidence type="ECO:0000259" key="4">
    <source>
        <dbReference type="SMART" id="SM00797"/>
    </source>
</evidence>
<accession>A0A264W528</accession>
<dbReference type="SUPFAM" id="SSF50891">
    <property type="entry name" value="Cyclophilin-like"/>
    <property type="match status" value="1"/>
</dbReference>
<feature type="domain" description="Carboxyltransferase" evidence="4">
    <location>
        <begin position="23"/>
        <end position="302"/>
    </location>
</feature>
<dbReference type="GO" id="GO:0005524">
    <property type="term" value="F:ATP binding"/>
    <property type="evidence" value="ECO:0007669"/>
    <property type="project" value="UniProtKB-KW"/>
</dbReference>
<keyword evidence="2" id="KW-0378">Hydrolase</keyword>
<gene>
    <name evidence="5" type="ORF">CF394_07960</name>
</gene>
<dbReference type="Gene3D" id="2.40.100.10">
    <property type="entry name" value="Cyclophilin-like"/>
    <property type="match status" value="1"/>
</dbReference>
<dbReference type="NCBIfam" id="TIGR00724">
    <property type="entry name" value="urea_amlyse_rel"/>
    <property type="match status" value="1"/>
</dbReference>
<sequence>MLEVIHPGPFTTIQDLGRAGFQRYGVSVTGAMDPQASAIANLVVGNDPKDAVLEITLTGAKLQFHQPTKIAVTGADMLVQLDGMEIKRGCAIPVSGGEVLHFVNLRAGCRAYLAVHGGLEVPEVMGSRSTFLRAAIGGLEGRALRKGDRIPYASHGQEKQLLADWHVPTDSWWKKEKVRIVKGPEIDRFDVEQLNRFISEPYTISPQSDRMGYRLQGSLLKSRDATELVSEPVTFGTIQVPSGGEPIVLMADRQTTGGYPRIGQVIQVDLPVLAQKKPGDRVEFEFVSLEEARKLAAEFRQWQQDVKISIEVRRRQNAQ</sequence>